<sequence>MDSVATQSILNMISHIIFIIITWKSLQSLQLDGIFKKGRIFEARILVILVTIMIGTTVSNFFLDLLQWSQNLKYLL</sequence>
<dbReference type="STRING" id="1385510.GCA_000425205_00180"/>
<feature type="transmembrane region" description="Helical" evidence="1">
    <location>
        <begin position="43"/>
        <end position="63"/>
    </location>
</feature>
<dbReference type="NCBIfam" id="TIGR02327">
    <property type="entry name" value="int_mem_ywzB"/>
    <property type="match status" value="1"/>
</dbReference>
<name>A0A0A5GKU5_9BACI</name>
<keyword evidence="1" id="KW-0472">Membrane</keyword>
<proteinExistence type="predicted"/>
<dbReference type="eggNOG" id="COG4836">
    <property type="taxonomic scope" value="Bacteria"/>
</dbReference>
<gene>
    <name evidence="2" type="ORF">N781_01495</name>
</gene>
<dbReference type="Pfam" id="PF06612">
    <property type="entry name" value="DUF1146"/>
    <property type="match status" value="1"/>
</dbReference>
<feature type="transmembrane region" description="Helical" evidence="1">
    <location>
        <begin position="6"/>
        <end position="23"/>
    </location>
</feature>
<keyword evidence="1" id="KW-0812">Transmembrane</keyword>
<dbReference type="OrthoDB" id="1651016at2"/>
<dbReference type="AlphaFoldDB" id="A0A0A5GKU5"/>
<evidence type="ECO:0000313" key="3">
    <source>
        <dbReference type="Proteomes" id="UP000030528"/>
    </source>
</evidence>
<reference evidence="2 3" key="1">
    <citation type="submission" date="2013-08" db="EMBL/GenBank/DDBJ databases">
        <authorList>
            <person name="Huang J."/>
            <person name="Wang G."/>
        </authorList>
    </citation>
    <scope>NUCLEOTIDE SEQUENCE [LARGE SCALE GENOMIC DNA]</scope>
    <source>
        <strain evidence="2 3">JSM 076056</strain>
    </source>
</reference>
<evidence type="ECO:0000313" key="2">
    <source>
        <dbReference type="EMBL" id="KGX93896.1"/>
    </source>
</evidence>
<comment type="caution">
    <text evidence="2">The sequence shown here is derived from an EMBL/GenBank/DDBJ whole genome shotgun (WGS) entry which is preliminary data.</text>
</comment>
<organism evidence="2 3">
    <name type="scientific">Pontibacillus halophilus JSM 076056 = DSM 19796</name>
    <dbReference type="NCBI Taxonomy" id="1385510"/>
    <lineage>
        <taxon>Bacteria</taxon>
        <taxon>Bacillati</taxon>
        <taxon>Bacillota</taxon>
        <taxon>Bacilli</taxon>
        <taxon>Bacillales</taxon>
        <taxon>Bacillaceae</taxon>
        <taxon>Pontibacillus</taxon>
    </lineage>
</organism>
<protein>
    <submittedName>
        <fullName evidence="2">Membrane protein</fullName>
    </submittedName>
</protein>
<keyword evidence="1" id="KW-1133">Transmembrane helix</keyword>
<evidence type="ECO:0000256" key="1">
    <source>
        <dbReference type="SAM" id="Phobius"/>
    </source>
</evidence>
<dbReference type="Proteomes" id="UP000030528">
    <property type="component" value="Unassembled WGS sequence"/>
</dbReference>
<accession>A0A0A5GKU5</accession>
<dbReference type="RefSeq" id="WP_026799001.1">
    <property type="nucleotide sequence ID" value="NZ_AULI01000001.1"/>
</dbReference>
<keyword evidence="3" id="KW-1185">Reference proteome</keyword>
<dbReference type="EMBL" id="AVPE01000001">
    <property type="protein sequence ID" value="KGX93896.1"/>
    <property type="molecule type" value="Genomic_DNA"/>
</dbReference>
<dbReference type="InterPro" id="IPR009526">
    <property type="entry name" value="DUF1146"/>
</dbReference>